<sequence length="149" mass="16340">MSDDIEELSPSAARAARDVRVVLGRLRRRVRDASEADDLTPSQASVLARLSKDGPASTSDLASVEGVRPQSMAATVAALGRLGLIERRPDPEDGRRLHVILTVAGRERAEGDRQARQEWLARALQEGCTERERRTVVEAMAVLEKLIHP</sequence>
<evidence type="ECO:0000313" key="3">
    <source>
        <dbReference type="Proteomes" id="UP000190539"/>
    </source>
</evidence>
<accession>A0A1V4AGQ4</accession>
<evidence type="ECO:0000259" key="1">
    <source>
        <dbReference type="PROSITE" id="PS50995"/>
    </source>
</evidence>
<dbReference type="EMBL" id="MVFC01000001">
    <property type="protein sequence ID" value="OON82855.1"/>
    <property type="molecule type" value="Genomic_DNA"/>
</dbReference>
<dbReference type="Pfam" id="PF01047">
    <property type="entry name" value="MarR"/>
    <property type="match status" value="1"/>
</dbReference>
<organism evidence="2 3">
    <name type="scientific">Streptomyces tsukubensis</name>
    <dbReference type="NCBI Taxonomy" id="83656"/>
    <lineage>
        <taxon>Bacteria</taxon>
        <taxon>Bacillati</taxon>
        <taxon>Actinomycetota</taxon>
        <taxon>Actinomycetes</taxon>
        <taxon>Kitasatosporales</taxon>
        <taxon>Streptomycetaceae</taxon>
        <taxon>Streptomyces</taxon>
    </lineage>
</organism>
<dbReference type="PANTHER" id="PTHR39515">
    <property type="entry name" value="CONSERVED PROTEIN"/>
    <property type="match status" value="1"/>
</dbReference>
<keyword evidence="3" id="KW-1185">Reference proteome</keyword>
<dbReference type="Gene3D" id="1.10.10.10">
    <property type="entry name" value="Winged helix-like DNA-binding domain superfamily/Winged helix DNA-binding domain"/>
    <property type="match status" value="1"/>
</dbReference>
<feature type="domain" description="HTH marR-type" evidence="1">
    <location>
        <begin position="5"/>
        <end position="145"/>
    </location>
</feature>
<dbReference type="InterPro" id="IPR036388">
    <property type="entry name" value="WH-like_DNA-bd_sf"/>
</dbReference>
<dbReference type="PROSITE" id="PS50995">
    <property type="entry name" value="HTH_MARR_2"/>
    <property type="match status" value="1"/>
</dbReference>
<dbReference type="InterPro" id="IPR036390">
    <property type="entry name" value="WH_DNA-bd_sf"/>
</dbReference>
<reference evidence="2 3" key="1">
    <citation type="submission" date="2017-02" db="EMBL/GenBank/DDBJ databases">
        <title>Draft Genome Sequence of Streptomyces tsukubaensis F601, a Producer of the immunosuppressant tacrolimus FK506.</title>
        <authorList>
            <person name="Zong G."/>
            <person name="Zhong C."/>
            <person name="Fu J."/>
            <person name="Qin R."/>
            <person name="Cao G."/>
        </authorList>
    </citation>
    <scope>NUCLEOTIDE SEQUENCE [LARGE SCALE GENOMIC DNA]</scope>
    <source>
        <strain evidence="2 3">F601</strain>
    </source>
</reference>
<comment type="caution">
    <text evidence="2">The sequence shown here is derived from an EMBL/GenBank/DDBJ whole genome shotgun (WGS) entry which is preliminary data.</text>
</comment>
<dbReference type="InterPro" id="IPR000835">
    <property type="entry name" value="HTH_MarR-typ"/>
</dbReference>
<dbReference type="Proteomes" id="UP000190539">
    <property type="component" value="Unassembled WGS sequence"/>
</dbReference>
<dbReference type="Gene3D" id="1.10.287.100">
    <property type="match status" value="1"/>
</dbReference>
<dbReference type="STRING" id="83656.B1H18_02160"/>
<gene>
    <name evidence="2" type="ORF">B1H18_02160</name>
</gene>
<dbReference type="AlphaFoldDB" id="A0A1V4AGQ4"/>
<dbReference type="GO" id="GO:0003700">
    <property type="term" value="F:DNA-binding transcription factor activity"/>
    <property type="evidence" value="ECO:0007669"/>
    <property type="project" value="InterPro"/>
</dbReference>
<dbReference type="RefSeq" id="WP_077964166.1">
    <property type="nucleotide sequence ID" value="NZ_CP045178.1"/>
</dbReference>
<proteinExistence type="predicted"/>
<name>A0A1V4AGQ4_9ACTN</name>
<dbReference type="PANTHER" id="PTHR39515:SF2">
    <property type="entry name" value="HTH-TYPE TRANSCRIPTIONAL REGULATOR RV0880"/>
    <property type="match status" value="1"/>
</dbReference>
<dbReference type="SUPFAM" id="SSF46785">
    <property type="entry name" value="Winged helix' DNA-binding domain"/>
    <property type="match status" value="1"/>
</dbReference>
<dbReference type="InterPro" id="IPR052526">
    <property type="entry name" value="HTH-type_Bedaq_tolerance"/>
</dbReference>
<protein>
    <submittedName>
        <fullName evidence="2">MarR family transcriptional regulator</fullName>
    </submittedName>
</protein>
<dbReference type="SMART" id="SM00347">
    <property type="entry name" value="HTH_MARR"/>
    <property type="match status" value="1"/>
</dbReference>
<dbReference type="OrthoDB" id="3215377at2"/>
<evidence type="ECO:0000313" key="2">
    <source>
        <dbReference type="EMBL" id="OON82855.1"/>
    </source>
</evidence>